<evidence type="ECO:0000256" key="1">
    <source>
        <dbReference type="ARBA" id="ARBA00011073"/>
    </source>
</evidence>
<dbReference type="InterPro" id="IPR034073">
    <property type="entry name" value="Subtilisin_DY-like_dom"/>
</dbReference>
<dbReference type="GeneID" id="67469961"/>
<name>A0A1W6WXI5_BACTU</name>
<feature type="compositionally biased region" description="Polar residues" evidence="6">
    <location>
        <begin position="422"/>
        <end position="436"/>
    </location>
</feature>
<dbReference type="InterPro" id="IPR050131">
    <property type="entry name" value="Peptidase_S8_subtilisin-like"/>
</dbReference>
<comment type="caution">
    <text evidence="5">Lacks conserved residue(s) required for the propagation of feature annotation.</text>
</comment>
<evidence type="ECO:0000256" key="4">
    <source>
        <dbReference type="ARBA" id="ARBA00022825"/>
    </source>
</evidence>
<dbReference type="AlphaFoldDB" id="A0A1W6WXI5"/>
<reference evidence="8 9" key="1">
    <citation type="submission" date="2017-04" db="EMBL/GenBank/DDBJ databases">
        <title>Complete Genome Sequence of Bacillus thuringiensis type Strain ATCC 10792.</title>
        <authorList>
            <person name="Oh D.-H."/>
            <person name="Park B.-J."/>
            <person name="Shuai W."/>
            <person name="Chelliah R."/>
        </authorList>
    </citation>
    <scope>NUCLEOTIDE SEQUENCE [LARGE SCALE GENOMIC DNA]</scope>
    <source>
        <strain evidence="8 9">ATCC 10792</strain>
        <plasmid evidence="8 9">poh1</plasmid>
    </source>
</reference>
<dbReference type="RefSeq" id="WP_000089897.1">
    <property type="nucleotide sequence ID" value="NZ_CP021062.1"/>
</dbReference>
<dbReference type="InterPro" id="IPR000209">
    <property type="entry name" value="Peptidase_S8/S53_dom"/>
</dbReference>
<dbReference type="PROSITE" id="PS51892">
    <property type="entry name" value="SUBTILASE"/>
    <property type="match status" value="1"/>
</dbReference>
<evidence type="ECO:0000256" key="6">
    <source>
        <dbReference type="SAM" id="MobiDB-lite"/>
    </source>
</evidence>
<sequence length="455" mass="49222">MSRQLIIIAKSNVNLSHLGTSSSDSQEKDDFIGLLATQDIQIQPLFEKEQIQPIKTVSLESDIEPPDFSKYYKVIAPDEKLEELVAQFRNSSVVEDAYIKPAPELAKLAVEPKTDVTIQATPDLSFRQGYLNAAPAGIDARHAWNFPGGKGNGINIVDIEGAWRFSHEDLRENQGGVIAGTPSSDLGWRNHGTAVIGEISGDENGVGVTGISPNAKIHAISVFGQNQTSSNAILQAANALGAGDIILIELHAPGPRFNFQDRPDQKGYIAMEWWKDDFEAIRFATAKGIIVVGAAGNGAEDLDDPIYENRFNRSQRDSGAILVGAGAPPPGTHGSDHGPDRSRLPFSNYGSIVDTQAWGREVTTTGYSDLQSGVNEDSWYTDRFSGTSSASPIVVGTIACLQGIVKARGQSPLTPIRVRNMLRNSGSPQQDAQTRPKTQRIGNRPDLKQLINMIQ</sequence>
<evidence type="ECO:0000259" key="7">
    <source>
        <dbReference type="Pfam" id="PF00082"/>
    </source>
</evidence>
<keyword evidence="8" id="KW-0614">Plasmid</keyword>
<evidence type="ECO:0000256" key="2">
    <source>
        <dbReference type="ARBA" id="ARBA00022670"/>
    </source>
</evidence>
<dbReference type="PANTHER" id="PTHR43806">
    <property type="entry name" value="PEPTIDASE S8"/>
    <property type="match status" value="1"/>
</dbReference>
<dbReference type="PANTHER" id="PTHR43806:SF11">
    <property type="entry name" value="CEREVISIN-RELATED"/>
    <property type="match status" value="1"/>
</dbReference>
<proteinExistence type="inferred from homology"/>
<evidence type="ECO:0000256" key="5">
    <source>
        <dbReference type="PROSITE-ProRule" id="PRU01240"/>
    </source>
</evidence>
<protein>
    <submittedName>
        <fullName evidence="8">Serine protease</fullName>
    </submittedName>
</protein>
<comment type="similarity">
    <text evidence="1 5">Belongs to the peptidase S8 family.</text>
</comment>
<dbReference type="PROSITE" id="PS00138">
    <property type="entry name" value="SUBTILASE_SER"/>
    <property type="match status" value="1"/>
</dbReference>
<keyword evidence="4" id="KW-0720">Serine protease</keyword>
<dbReference type="InterPro" id="IPR015500">
    <property type="entry name" value="Peptidase_S8_subtilisin-rel"/>
</dbReference>
<evidence type="ECO:0000313" key="8">
    <source>
        <dbReference type="EMBL" id="ARP61287.1"/>
    </source>
</evidence>
<dbReference type="PRINTS" id="PR00723">
    <property type="entry name" value="SUBTILISIN"/>
</dbReference>
<dbReference type="Pfam" id="PF00082">
    <property type="entry name" value="Peptidase_S8"/>
    <property type="match status" value="1"/>
</dbReference>
<keyword evidence="3" id="KW-0378">Hydrolase</keyword>
<dbReference type="GO" id="GO:0006508">
    <property type="term" value="P:proteolysis"/>
    <property type="evidence" value="ECO:0007669"/>
    <property type="project" value="UniProtKB-KW"/>
</dbReference>
<organism evidence="8 9">
    <name type="scientific">Bacillus thuringiensis</name>
    <dbReference type="NCBI Taxonomy" id="1428"/>
    <lineage>
        <taxon>Bacteria</taxon>
        <taxon>Bacillati</taxon>
        <taxon>Bacillota</taxon>
        <taxon>Bacilli</taxon>
        <taxon>Bacillales</taxon>
        <taxon>Bacillaceae</taxon>
        <taxon>Bacillus</taxon>
        <taxon>Bacillus cereus group</taxon>
    </lineage>
</organism>
<dbReference type="CDD" id="cd04843">
    <property type="entry name" value="Peptidases_S8_11"/>
    <property type="match status" value="1"/>
</dbReference>
<dbReference type="GO" id="GO:0004252">
    <property type="term" value="F:serine-type endopeptidase activity"/>
    <property type="evidence" value="ECO:0007669"/>
    <property type="project" value="InterPro"/>
</dbReference>
<dbReference type="EMBL" id="CP021062">
    <property type="protein sequence ID" value="ARP61287.1"/>
    <property type="molecule type" value="Genomic_DNA"/>
</dbReference>
<accession>A0A1W6WXI5</accession>
<feature type="domain" description="Peptidase S8/S53" evidence="7">
    <location>
        <begin position="178"/>
        <end position="426"/>
    </location>
</feature>
<dbReference type="InterPro" id="IPR036852">
    <property type="entry name" value="Peptidase_S8/S53_dom_sf"/>
</dbReference>
<keyword evidence="9" id="KW-1185">Reference proteome</keyword>
<evidence type="ECO:0000313" key="9">
    <source>
        <dbReference type="Proteomes" id="UP000194143"/>
    </source>
</evidence>
<dbReference type="Proteomes" id="UP000194143">
    <property type="component" value="Plasmid poh1"/>
</dbReference>
<feature type="region of interest" description="Disordered" evidence="6">
    <location>
        <begin position="422"/>
        <end position="444"/>
    </location>
</feature>
<evidence type="ECO:0000256" key="3">
    <source>
        <dbReference type="ARBA" id="ARBA00022801"/>
    </source>
</evidence>
<geneLocation type="plasmid" evidence="8 9">
    <name>poh1</name>
</geneLocation>
<keyword evidence="2 8" id="KW-0645">Protease</keyword>
<gene>
    <name evidence="8" type="ORF">CAB88_30170</name>
</gene>
<dbReference type="SUPFAM" id="SSF52743">
    <property type="entry name" value="Subtilisin-like"/>
    <property type="match status" value="1"/>
</dbReference>
<dbReference type="InterPro" id="IPR023828">
    <property type="entry name" value="Peptidase_S8_Ser-AS"/>
</dbReference>
<dbReference type="Gene3D" id="3.40.50.200">
    <property type="entry name" value="Peptidase S8/S53 domain"/>
    <property type="match status" value="1"/>
</dbReference>